<name>A0A2T2NPI1_CORCC</name>
<protein>
    <submittedName>
        <fullName evidence="6">Uncharacterized protein</fullName>
    </submittedName>
</protein>
<gene>
    <name evidence="6" type="ORF">BS50DRAFT_379706</name>
</gene>
<dbReference type="STRING" id="1448308.A0A2T2NPI1"/>
<evidence type="ECO:0000256" key="2">
    <source>
        <dbReference type="ARBA" id="ARBA00008048"/>
    </source>
</evidence>
<dbReference type="Proteomes" id="UP000240883">
    <property type="component" value="Unassembled WGS sequence"/>
</dbReference>
<dbReference type="OrthoDB" id="5326237at2759"/>
<dbReference type="AlphaFoldDB" id="A0A2T2NPI1"/>
<keyword evidence="5" id="KW-0539">Nucleus</keyword>
<reference evidence="6 7" key="1">
    <citation type="journal article" date="2018" name="Front. Microbiol.">
        <title>Genome-Wide Analysis of Corynespora cassiicola Leaf Fall Disease Putative Effectors.</title>
        <authorList>
            <person name="Lopez D."/>
            <person name="Ribeiro S."/>
            <person name="Label P."/>
            <person name="Fumanal B."/>
            <person name="Venisse J.S."/>
            <person name="Kohler A."/>
            <person name="de Oliveira R.R."/>
            <person name="Labutti K."/>
            <person name="Lipzen A."/>
            <person name="Lail K."/>
            <person name="Bauer D."/>
            <person name="Ohm R.A."/>
            <person name="Barry K.W."/>
            <person name="Spatafora J."/>
            <person name="Grigoriev I.V."/>
            <person name="Martin F.M."/>
            <person name="Pujade-Renaud V."/>
        </authorList>
    </citation>
    <scope>NUCLEOTIDE SEQUENCE [LARGE SCALE GENOMIC DNA]</scope>
    <source>
        <strain evidence="6 7">Philippines</strain>
    </source>
</reference>
<organism evidence="6 7">
    <name type="scientific">Corynespora cassiicola Philippines</name>
    <dbReference type="NCBI Taxonomy" id="1448308"/>
    <lineage>
        <taxon>Eukaryota</taxon>
        <taxon>Fungi</taxon>
        <taxon>Dikarya</taxon>
        <taxon>Ascomycota</taxon>
        <taxon>Pezizomycotina</taxon>
        <taxon>Dothideomycetes</taxon>
        <taxon>Pleosporomycetidae</taxon>
        <taxon>Pleosporales</taxon>
        <taxon>Corynesporascaceae</taxon>
        <taxon>Corynespora</taxon>
    </lineage>
</organism>
<sequence length="283" mass="31320">MAAAENAPQSAAGWDEAQCIAGLAQLEQLRQQLDDLRLAIPRVVESLNSPPSPAMFKGFKRSIDQSNAGIKSLRTQWQSSETQELFEHAKESLSKNADLSAAGQVSQYGWTERAASQREAAKRKDQGKKVKEEVHVSLSKEEVARMVEEFRKKHPSIKVHAALGGNNFTIQFISGSLNHKFDVAIEQQDANGPCKLNAECLGVAEPFLSITRCISSRPQANDLQYLLDMIASYKTIKALNCAKCERMLDDQLLVPTARRSKQVSEGEGKGEVVWQALHEKCLE</sequence>
<evidence type="ECO:0000256" key="4">
    <source>
        <dbReference type="ARBA" id="ARBA00023163"/>
    </source>
</evidence>
<dbReference type="InterPro" id="IPR021627">
    <property type="entry name" value="Mediator_Med27"/>
</dbReference>
<keyword evidence="4" id="KW-0804">Transcription</keyword>
<evidence type="ECO:0000313" key="6">
    <source>
        <dbReference type="EMBL" id="PSN66978.1"/>
    </source>
</evidence>
<dbReference type="GO" id="GO:0016592">
    <property type="term" value="C:mediator complex"/>
    <property type="evidence" value="ECO:0007669"/>
    <property type="project" value="InterPro"/>
</dbReference>
<evidence type="ECO:0000256" key="3">
    <source>
        <dbReference type="ARBA" id="ARBA00023015"/>
    </source>
</evidence>
<evidence type="ECO:0000256" key="1">
    <source>
        <dbReference type="ARBA" id="ARBA00004123"/>
    </source>
</evidence>
<keyword evidence="7" id="KW-1185">Reference proteome</keyword>
<dbReference type="EMBL" id="KZ678135">
    <property type="protein sequence ID" value="PSN66978.1"/>
    <property type="molecule type" value="Genomic_DNA"/>
</dbReference>
<accession>A0A2T2NPI1</accession>
<evidence type="ECO:0000313" key="7">
    <source>
        <dbReference type="Proteomes" id="UP000240883"/>
    </source>
</evidence>
<comment type="similarity">
    <text evidence="2">Belongs to the Mediator complex subunit 27 family.</text>
</comment>
<dbReference type="Pfam" id="PF11571">
    <property type="entry name" value="Med27"/>
    <property type="match status" value="1"/>
</dbReference>
<keyword evidence="3" id="KW-0805">Transcription regulation</keyword>
<proteinExistence type="inferred from homology"/>
<evidence type="ECO:0000256" key="5">
    <source>
        <dbReference type="ARBA" id="ARBA00023242"/>
    </source>
</evidence>
<comment type="subcellular location">
    <subcellularLocation>
        <location evidence="1">Nucleus</location>
    </subcellularLocation>
</comment>